<dbReference type="InterPro" id="IPR036249">
    <property type="entry name" value="Thioredoxin-like_sf"/>
</dbReference>
<protein>
    <recommendedName>
        <fullName evidence="1">Thioredoxin-like fold domain-containing protein</fullName>
    </recommendedName>
</protein>
<dbReference type="SUPFAM" id="SSF52833">
    <property type="entry name" value="Thioredoxin-like"/>
    <property type="match status" value="1"/>
</dbReference>
<comment type="caution">
    <text evidence="2">The sequence shown here is derived from an EMBL/GenBank/DDBJ whole genome shotgun (WGS) entry which is preliminary data.</text>
</comment>
<dbReference type="Pfam" id="PF13905">
    <property type="entry name" value="Thioredoxin_8"/>
    <property type="match status" value="1"/>
</dbReference>
<dbReference type="InterPro" id="IPR012336">
    <property type="entry name" value="Thioredoxin-like_fold"/>
</dbReference>
<sequence>MYNKELVDIYQKYNAKGFEIYQVAVDEDKTEWGRTVLTQKLPWISLCDGLGVQSPAVITYNITKVPTTFLIDKSGNIVAKDIFGSALDSKVASLL</sequence>
<feature type="domain" description="Thioredoxin-like fold" evidence="1">
    <location>
        <begin position="3"/>
        <end position="77"/>
    </location>
</feature>
<name>A0A644YKQ9_9ZZZZ</name>
<dbReference type="EMBL" id="VSSQ01005419">
    <property type="protein sequence ID" value="MPM29086.1"/>
    <property type="molecule type" value="Genomic_DNA"/>
</dbReference>
<accession>A0A644YKQ9</accession>
<dbReference type="AlphaFoldDB" id="A0A644YKQ9"/>
<gene>
    <name evidence="2" type="ORF">SDC9_75625</name>
</gene>
<evidence type="ECO:0000313" key="2">
    <source>
        <dbReference type="EMBL" id="MPM29086.1"/>
    </source>
</evidence>
<proteinExistence type="predicted"/>
<evidence type="ECO:0000259" key="1">
    <source>
        <dbReference type="Pfam" id="PF13905"/>
    </source>
</evidence>
<reference evidence="2" key="1">
    <citation type="submission" date="2019-08" db="EMBL/GenBank/DDBJ databases">
        <authorList>
            <person name="Kucharzyk K."/>
            <person name="Murdoch R.W."/>
            <person name="Higgins S."/>
            <person name="Loffler F."/>
        </authorList>
    </citation>
    <scope>NUCLEOTIDE SEQUENCE</scope>
</reference>
<organism evidence="2">
    <name type="scientific">bioreactor metagenome</name>
    <dbReference type="NCBI Taxonomy" id="1076179"/>
    <lineage>
        <taxon>unclassified sequences</taxon>
        <taxon>metagenomes</taxon>
        <taxon>ecological metagenomes</taxon>
    </lineage>
</organism>
<dbReference type="Gene3D" id="3.40.30.10">
    <property type="entry name" value="Glutaredoxin"/>
    <property type="match status" value="1"/>
</dbReference>